<dbReference type="eggNOG" id="KOG2686">
    <property type="taxonomic scope" value="Eukaryota"/>
</dbReference>
<dbReference type="RefSeq" id="XP_001208739.1">
    <property type="nucleotide sequence ID" value="XM_001208739.1"/>
</dbReference>
<dbReference type="InterPro" id="IPR011009">
    <property type="entry name" value="Kinase-like_dom_sf"/>
</dbReference>
<dbReference type="PANTHER" id="PTHR22603">
    <property type="entry name" value="CHOLINE/ETHANOALAMINE KINASE"/>
    <property type="match status" value="1"/>
</dbReference>
<dbReference type="Gene3D" id="3.30.200.20">
    <property type="entry name" value="Phosphorylase Kinase, domain 1"/>
    <property type="match status" value="1"/>
</dbReference>
<dbReference type="Proteomes" id="UP000007963">
    <property type="component" value="Unassembled WGS sequence"/>
</dbReference>
<dbReference type="PANTHER" id="PTHR22603:SF93">
    <property type="entry name" value="RE24176P"/>
    <property type="match status" value="1"/>
</dbReference>
<evidence type="ECO:0000256" key="4">
    <source>
        <dbReference type="ARBA" id="ARBA00038211"/>
    </source>
</evidence>
<dbReference type="SUPFAM" id="SSF51445">
    <property type="entry name" value="(Trans)glycosidases"/>
    <property type="match status" value="1"/>
</dbReference>
<dbReference type="HOGENOM" id="CLU_355997_0_0_1"/>
<organism evidence="7 8">
    <name type="scientific">Aspergillus terreus (strain NIH 2624 / FGSC A1156)</name>
    <dbReference type="NCBI Taxonomy" id="341663"/>
    <lineage>
        <taxon>Eukaryota</taxon>
        <taxon>Fungi</taxon>
        <taxon>Dikarya</taxon>
        <taxon>Ascomycota</taxon>
        <taxon>Pezizomycotina</taxon>
        <taxon>Eurotiomycetes</taxon>
        <taxon>Eurotiomycetidae</taxon>
        <taxon>Eurotiales</taxon>
        <taxon>Aspergillaceae</taxon>
        <taxon>Aspergillus</taxon>
        <taxon>Aspergillus subgen. Circumdati</taxon>
    </lineage>
</organism>
<comment type="similarity">
    <text evidence="1">Belongs to the glycosyl hydrolase 5 (cellulase A) family.</text>
</comment>
<dbReference type="AlphaFoldDB" id="Q0CY60"/>
<gene>
    <name evidence="7" type="ORF">ATEG_01374</name>
</gene>
<keyword evidence="2" id="KW-0378">Hydrolase</keyword>
<sequence length="788" mass="88556">MKFISYFLSIAIPATTAASVFAGSNLYYAAGLTSTQQDTLFTGLQSAGVKVLRVWLDGQSNAQKGTQLNPFPSLEGDAPGTWDDTVLNRLDDVMYKAHQYGIKLLISIHSYNALSTNSDFYGKWYGTGDFYTDTHAIAYFKNRIAHVLAHVNPHNGKTWAQSSEYIFAFEAQNEAMHDQENPSALTTWQCTMAQALKSGLNGNTGILVTTGGGAYLANSLLDPYFSCFALDVLAIHAYGTSDFTTSTLKPYVSKALASGKKLIMQEWGACYYGSVNNRCNPSAPLSQSSRDGNIKSWASSIAAAGIPWFYWQILPNEDPHHDWDYEVGIDGVNWAALQSAGNAAANYTAAFEFFPLVVVIDLEQQHWDPDTNTKLHRTVPLARFFPDNTFHLGHFIVFLAQSPHHIQFTQMASLVSVPVTLPDDKIPTKTNIRDIIGTFLTNEWPSADPETLRMSYRASFANAHCPVERPKAAPDTPTEPLKVFIKFHRDTAGDLEIFKHLVPTKQEEALFCYEYGRTGLGAKVYGFFKTQDGTLGRVDEFLDARNMRPEDVENAEIRADVAKALAMFHTLECSLKKRPVGSYYETIVGGLGCYHKADKLKALGKEGGVRIDDLVDYDFGTKLRNVVEKLESIGGKKGWCIHDVQFMNVMVRNEPKDRESRVVLIDFEFVTQNYRAFDIGGHFMQKMFQWFDEDSRMSACRKYTEEEKRHFCDEYAKQWNKQTGDSDTGAQVFLEAEYGFLLAITFDIHNMLCFMAKQNDRNPLDLFALNKLFDEFVEQYAKLGIEES</sequence>
<dbReference type="SUPFAM" id="SSF56112">
    <property type="entry name" value="Protein kinase-like (PK-like)"/>
    <property type="match status" value="1"/>
</dbReference>
<dbReference type="GO" id="GO:0004553">
    <property type="term" value="F:hydrolase activity, hydrolyzing O-glycosyl compounds"/>
    <property type="evidence" value="ECO:0007669"/>
    <property type="project" value="InterPro"/>
</dbReference>
<dbReference type="GO" id="GO:0000272">
    <property type="term" value="P:polysaccharide catabolic process"/>
    <property type="evidence" value="ECO:0007669"/>
    <property type="project" value="InterPro"/>
</dbReference>
<dbReference type="InterPro" id="IPR001547">
    <property type="entry name" value="Glyco_hydro_5"/>
</dbReference>
<keyword evidence="3" id="KW-0326">Glycosidase</keyword>
<protein>
    <recommendedName>
        <fullName evidence="6">Glycoside hydrolase family 5 domain-containing protein</fullName>
    </recommendedName>
</protein>
<keyword evidence="5" id="KW-0732">Signal</keyword>
<feature type="domain" description="Glycoside hydrolase family 5" evidence="6">
    <location>
        <begin position="36"/>
        <end position="315"/>
    </location>
</feature>
<evidence type="ECO:0000256" key="1">
    <source>
        <dbReference type="ARBA" id="ARBA00005641"/>
    </source>
</evidence>
<evidence type="ECO:0000256" key="2">
    <source>
        <dbReference type="ARBA" id="ARBA00022801"/>
    </source>
</evidence>
<reference evidence="8" key="1">
    <citation type="submission" date="2005-09" db="EMBL/GenBank/DDBJ databases">
        <title>Annotation of the Aspergillus terreus NIH2624 genome.</title>
        <authorList>
            <person name="Birren B.W."/>
            <person name="Lander E.S."/>
            <person name="Galagan J.E."/>
            <person name="Nusbaum C."/>
            <person name="Devon K."/>
            <person name="Henn M."/>
            <person name="Ma L.-J."/>
            <person name="Jaffe D.B."/>
            <person name="Butler J."/>
            <person name="Alvarez P."/>
            <person name="Gnerre S."/>
            <person name="Grabherr M."/>
            <person name="Kleber M."/>
            <person name="Mauceli E.W."/>
            <person name="Brockman W."/>
            <person name="Rounsley S."/>
            <person name="Young S.K."/>
            <person name="LaButti K."/>
            <person name="Pushparaj V."/>
            <person name="DeCaprio D."/>
            <person name="Crawford M."/>
            <person name="Koehrsen M."/>
            <person name="Engels R."/>
            <person name="Montgomery P."/>
            <person name="Pearson M."/>
            <person name="Howarth C."/>
            <person name="Larson L."/>
            <person name="Luoma S."/>
            <person name="White J."/>
            <person name="Alvarado L."/>
            <person name="Kodira C.D."/>
            <person name="Zeng Q."/>
            <person name="Oleary S."/>
            <person name="Yandava C."/>
            <person name="Denning D.W."/>
            <person name="Nierman W.C."/>
            <person name="Milne T."/>
            <person name="Madden K."/>
        </authorList>
    </citation>
    <scope>NUCLEOTIDE SEQUENCE [LARGE SCALE GENOMIC DNA]</scope>
    <source>
        <strain evidence="8">NIH 2624 / FGSC A1156</strain>
    </source>
</reference>
<feature type="signal peptide" evidence="5">
    <location>
        <begin position="1"/>
        <end position="17"/>
    </location>
</feature>
<comment type="similarity">
    <text evidence="4">Belongs to the choline/ethanolamine kinase family.</text>
</comment>
<dbReference type="EMBL" id="CH476595">
    <property type="protein sequence ID" value="EAU38131.1"/>
    <property type="molecule type" value="Genomic_DNA"/>
</dbReference>
<evidence type="ECO:0000313" key="8">
    <source>
        <dbReference type="Proteomes" id="UP000007963"/>
    </source>
</evidence>
<dbReference type="InterPro" id="IPR017853">
    <property type="entry name" value="GH"/>
</dbReference>
<dbReference type="GO" id="GO:0004305">
    <property type="term" value="F:ethanolamine kinase activity"/>
    <property type="evidence" value="ECO:0007669"/>
    <property type="project" value="TreeGrafter"/>
</dbReference>
<dbReference type="GeneID" id="4316147"/>
<evidence type="ECO:0000256" key="3">
    <source>
        <dbReference type="ARBA" id="ARBA00023295"/>
    </source>
</evidence>
<dbReference type="Gene3D" id="3.20.20.80">
    <property type="entry name" value="Glycosidases"/>
    <property type="match status" value="1"/>
</dbReference>
<dbReference type="GO" id="GO:0005737">
    <property type="term" value="C:cytoplasm"/>
    <property type="evidence" value="ECO:0007669"/>
    <property type="project" value="TreeGrafter"/>
</dbReference>
<evidence type="ECO:0000256" key="5">
    <source>
        <dbReference type="SAM" id="SignalP"/>
    </source>
</evidence>
<proteinExistence type="inferred from homology"/>
<dbReference type="Pfam" id="PF00150">
    <property type="entry name" value="Cellulase"/>
    <property type="match status" value="1"/>
</dbReference>
<name>Q0CY60_ASPTN</name>
<evidence type="ECO:0000313" key="7">
    <source>
        <dbReference type="EMBL" id="EAU38131.1"/>
    </source>
</evidence>
<feature type="chain" id="PRO_5005692715" description="Glycoside hydrolase family 5 domain-containing protein" evidence="5">
    <location>
        <begin position="18"/>
        <end position="788"/>
    </location>
</feature>
<dbReference type="VEuPathDB" id="FungiDB:ATEG_01374"/>
<dbReference type="OrthoDB" id="3649325at2759"/>
<dbReference type="GO" id="GO:0004103">
    <property type="term" value="F:choline kinase activity"/>
    <property type="evidence" value="ECO:0007669"/>
    <property type="project" value="TreeGrafter"/>
</dbReference>
<dbReference type="STRING" id="341663.Q0CY60"/>
<dbReference type="Gene3D" id="3.90.1200.10">
    <property type="match status" value="1"/>
</dbReference>
<accession>Q0CY60</accession>
<evidence type="ECO:0000259" key="6">
    <source>
        <dbReference type="Pfam" id="PF00150"/>
    </source>
</evidence>
<dbReference type="GO" id="GO:0006646">
    <property type="term" value="P:phosphatidylethanolamine biosynthetic process"/>
    <property type="evidence" value="ECO:0007669"/>
    <property type="project" value="TreeGrafter"/>
</dbReference>
<dbReference type="Pfam" id="PF01633">
    <property type="entry name" value="Choline_kinase"/>
    <property type="match status" value="1"/>
</dbReference>